<feature type="compositionally biased region" description="Polar residues" evidence="1">
    <location>
        <begin position="10"/>
        <end position="20"/>
    </location>
</feature>
<protein>
    <submittedName>
        <fullName evidence="2">Uncharacterized protein</fullName>
    </submittedName>
</protein>
<organism evidence="2 3">
    <name type="scientific">Rickenella mellea</name>
    <dbReference type="NCBI Taxonomy" id="50990"/>
    <lineage>
        <taxon>Eukaryota</taxon>
        <taxon>Fungi</taxon>
        <taxon>Dikarya</taxon>
        <taxon>Basidiomycota</taxon>
        <taxon>Agaricomycotina</taxon>
        <taxon>Agaricomycetes</taxon>
        <taxon>Hymenochaetales</taxon>
        <taxon>Rickenellaceae</taxon>
        <taxon>Rickenella</taxon>
    </lineage>
</organism>
<proteinExistence type="predicted"/>
<evidence type="ECO:0000313" key="3">
    <source>
        <dbReference type="Proteomes" id="UP000294933"/>
    </source>
</evidence>
<dbReference type="EMBL" id="ML170216">
    <property type="protein sequence ID" value="TDL17782.1"/>
    <property type="molecule type" value="Genomic_DNA"/>
</dbReference>
<evidence type="ECO:0000256" key="1">
    <source>
        <dbReference type="SAM" id="MobiDB-lite"/>
    </source>
</evidence>
<reference evidence="2 3" key="1">
    <citation type="submission" date="2018-06" db="EMBL/GenBank/DDBJ databases">
        <title>A transcriptomic atlas of mushroom development highlights an independent origin of complex multicellularity.</title>
        <authorList>
            <consortium name="DOE Joint Genome Institute"/>
            <person name="Krizsan K."/>
            <person name="Almasi E."/>
            <person name="Merenyi Z."/>
            <person name="Sahu N."/>
            <person name="Viragh M."/>
            <person name="Koszo T."/>
            <person name="Mondo S."/>
            <person name="Kiss B."/>
            <person name="Balint B."/>
            <person name="Kues U."/>
            <person name="Barry K."/>
            <person name="Hegedus J.C."/>
            <person name="Henrissat B."/>
            <person name="Johnson J."/>
            <person name="Lipzen A."/>
            <person name="Ohm R."/>
            <person name="Nagy I."/>
            <person name="Pangilinan J."/>
            <person name="Yan J."/>
            <person name="Xiong Y."/>
            <person name="Grigoriev I.V."/>
            <person name="Hibbett D.S."/>
            <person name="Nagy L.G."/>
        </authorList>
    </citation>
    <scope>NUCLEOTIDE SEQUENCE [LARGE SCALE GENOMIC DNA]</scope>
    <source>
        <strain evidence="2 3">SZMC22713</strain>
    </source>
</reference>
<dbReference type="VEuPathDB" id="FungiDB:BD410DRAFT_843335"/>
<evidence type="ECO:0000313" key="2">
    <source>
        <dbReference type="EMBL" id="TDL17782.1"/>
    </source>
</evidence>
<dbReference type="Proteomes" id="UP000294933">
    <property type="component" value="Unassembled WGS sequence"/>
</dbReference>
<dbReference type="AlphaFoldDB" id="A0A4Y7PSE3"/>
<accession>A0A4Y7PSE3</accession>
<name>A0A4Y7PSE3_9AGAM</name>
<keyword evidence="3" id="KW-1185">Reference proteome</keyword>
<gene>
    <name evidence="2" type="ORF">BD410DRAFT_843335</name>
</gene>
<feature type="region of interest" description="Disordered" evidence="1">
    <location>
        <begin position="1"/>
        <end position="20"/>
    </location>
</feature>
<sequence>MEEVEDLPLTSDSTESPAACDTQVNRRQLHGIIPRPSAPDALSQQIAVIVRVYGRYDAGGFEAHD</sequence>